<keyword evidence="5" id="KW-1185">Reference proteome</keyword>
<feature type="region of interest" description="Disordered" evidence="1">
    <location>
        <begin position="66"/>
        <end position="92"/>
    </location>
</feature>
<evidence type="ECO:0000313" key="5">
    <source>
        <dbReference type="Proteomes" id="UP000321570"/>
    </source>
</evidence>
<feature type="non-terminal residue" evidence="4">
    <location>
        <position position="1"/>
    </location>
</feature>
<dbReference type="Proteomes" id="UP000321570">
    <property type="component" value="Unassembled WGS sequence"/>
</dbReference>
<evidence type="ECO:0000313" key="4">
    <source>
        <dbReference type="EMBL" id="VUZ50861.1"/>
    </source>
</evidence>
<proteinExistence type="predicted"/>
<feature type="chain" id="PRO_5022056253" description="Transglutaminase-like domain-containing protein" evidence="2">
    <location>
        <begin position="22"/>
        <end position="260"/>
    </location>
</feature>
<reference evidence="4 5" key="1">
    <citation type="submission" date="2019-07" db="EMBL/GenBank/DDBJ databases">
        <authorList>
            <person name="Jastrzebski P J."/>
            <person name="Paukszto L."/>
            <person name="Jastrzebski P J."/>
        </authorList>
    </citation>
    <scope>NUCLEOTIDE SEQUENCE [LARGE SCALE GENOMIC DNA]</scope>
    <source>
        <strain evidence="4 5">WMS-il1</strain>
    </source>
</reference>
<sequence length="260" mass="27959">IGATPECLFSKLSVLCASGVAFVCETQPSHNNDASQADVIMGTTTDVSSDLSQNFASRLKLSGAVDTVRDEDETKSSDPLLEEGRPDKSDAEVGANVASLDDVNNDTSNAAPTVGVGHVKVLLPPGGLVEPPPPRLAMPPPKPFPPPTPRSAVVPPPEELARIDEHALKMLNVNPLLITDLVSQLTKDCKSDVEIVRRLFRWVTTKNFDAVEYDPSAPNDSFVGMLRNVQAGSLSRNELFHELCRFAGIYCQYISGYSKG</sequence>
<evidence type="ECO:0000256" key="2">
    <source>
        <dbReference type="SAM" id="SignalP"/>
    </source>
</evidence>
<dbReference type="AlphaFoldDB" id="A0A564YUA7"/>
<dbReference type="EMBL" id="CABIJS010000399">
    <property type="protein sequence ID" value="VUZ50861.1"/>
    <property type="molecule type" value="Genomic_DNA"/>
</dbReference>
<evidence type="ECO:0000256" key="1">
    <source>
        <dbReference type="SAM" id="MobiDB-lite"/>
    </source>
</evidence>
<feature type="non-terminal residue" evidence="4">
    <location>
        <position position="260"/>
    </location>
</feature>
<keyword evidence="2" id="KW-0732">Signal</keyword>
<name>A0A564YUA7_HYMDI</name>
<dbReference type="InterPro" id="IPR053041">
    <property type="entry name" value="Transglut-like_Superfamily_Mod"/>
</dbReference>
<feature type="compositionally biased region" description="Basic and acidic residues" evidence="1">
    <location>
        <begin position="72"/>
        <end position="91"/>
    </location>
</feature>
<feature type="signal peptide" evidence="2">
    <location>
        <begin position="1"/>
        <end position="21"/>
    </location>
</feature>
<gene>
    <name evidence="4" type="ORF">WMSIL1_LOCUS9612</name>
</gene>
<feature type="domain" description="Transglutaminase-like" evidence="3">
    <location>
        <begin position="180"/>
        <end position="259"/>
    </location>
</feature>
<organism evidence="4 5">
    <name type="scientific">Hymenolepis diminuta</name>
    <name type="common">Rat tapeworm</name>
    <dbReference type="NCBI Taxonomy" id="6216"/>
    <lineage>
        <taxon>Eukaryota</taxon>
        <taxon>Metazoa</taxon>
        <taxon>Spiralia</taxon>
        <taxon>Lophotrochozoa</taxon>
        <taxon>Platyhelminthes</taxon>
        <taxon>Cestoda</taxon>
        <taxon>Eucestoda</taxon>
        <taxon>Cyclophyllidea</taxon>
        <taxon>Hymenolepididae</taxon>
        <taxon>Hymenolepis</taxon>
    </lineage>
</organism>
<protein>
    <recommendedName>
        <fullName evidence="3">Transglutaminase-like domain-containing protein</fullName>
    </recommendedName>
</protein>
<dbReference type="Pfam" id="PF01841">
    <property type="entry name" value="Transglut_core"/>
    <property type="match status" value="1"/>
</dbReference>
<dbReference type="PANTHER" id="PTHR47020">
    <property type="entry name" value="HILLARIN"/>
    <property type="match status" value="1"/>
</dbReference>
<accession>A0A564YUA7</accession>
<dbReference type="InterPro" id="IPR002931">
    <property type="entry name" value="Transglutaminase-like"/>
</dbReference>
<dbReference type="PANTHER" id="PTHR47020:SF1">
    <property type="entry name" value="HILLARIN"/>
    <property type="match status" value="1"/>
</dbReference>
<evidence type="ECO:0000259" key="3">
    <source>
        <dbReference type="Pfam" id="PF01841"/>
    </source>
</evidence>